<dbReference type="EMBL" id="LAZR01020403">
    <property type="protein sequence ID" value="KKL89000.1"/>
    <property type="molecule type" value="Genomic_DNA"/>
</dbReference>
<proteinExistence type="predicted"/>
<protein>
    <submittedName>
        <fullName evidence="1">Uncharacterized protein</fullName>
    </submittedName>
</protein>
<organism evidence="1">
    <name type="scientific">marine sediment metagenome</name>
    <dbReference type="NCBI Taxonomy" id="412755"/>
    <lineage>
        <taxon>unclassified sequences</taxon>
        <taxon>metagenomes</taxon>
        <taxon>ecological metagenomes</taxon>
    </lineage>
</organism>
<accession>A0A0F9I5B4</accession>
<name>A0A0F9I5B4_9ZZZZ</name>
<comment type="caution">
    <text evidence="1">The sequence shown here is derived from an EMBL/GenBank/DDBJ whole genome shotgun (WGS) entry which is preliminary data.</text>
</comment>
<feature type="non-terminal residue" evidence="1">
    <location>
        <position position="56"/>
    </location>
</feature>
<dbReference type="AlphaFoldDB" id="A0A0F9I5B4"/>
<evidence type="ECO:0000313" key="1">
    <source>
        <dbReference type="EMBL" id="KKL89000.1"/>
    </source>
</evidence>
<reference evidence="1" key="1">
    <citation type="journal article" date="2015" name="Nature">
        <title>Complex archaea that bridge the gap between prokaryotes and eukaryotes.</title>
        <authorList>
            <person name="Spang A."/>
            <person name="Saw J.H."/>
            <person name="Jorgensen S.L."/>
            <person name="Zaremba-Niedzwiedzka K."/>
            <person name="Martijn J."/>
            <person name="Lind A.E."/>
            <person name="van Eijk R."/>
            <person name="Schleper C."/>
            <person name="Guy L."/>
            <person name="Ettema T.J."/>
        </authorList>
    </citation>
    <scope>NUCLEOTIDE SEQUENCE</scope>
</reference>
<gene>
    <name evidence="1" type="ORF">LCGC14_1919040</name>
</gene>
<sequence>MRYIMNHLRSKCRYTDCSQIAELADSDTLTWGHRSRFIGLILDDELLALDFKKFTA</sequence>